<reference evidence="3 4" key="1">
    <citation type="submission" date="2019-11" db="EMBL/GenBank/DDBJ databases">
        <title>Pedobacter sp. HMF7056 Genome sequencing and assembly.</title>
        <authorList>
            <person name="Kang H."/>
            <person name="Kim H."/>
            <person name="Joh K."/>
        </authorList>
    </citation>
    <scope>NUCLEOTIDE SEQUENCE [LARGE SCALE GENOMIC DNA]</scope>
    <source>
        <strain evidence="3 4">HMF7056</strain>
    </source>
</reference>
<dbReference type="RefSeq" id="WP_160906400.1">
    <property type="nucleotide sequence ID" value="NZ_WVHS01000002.1"/>
</dbReference>
<organism evidence="3 4">
    <name type="scientific">Hufsiella ginkgonis</name>
    <dbReference type="NCBI Taxonomy" id="2695274"/>
    <lineage>
        <taxon>Bacteria</taxon>
        <taxon>Pseudomonadati</taxon>
        <taxon>Bacteroidota</taxon>
        <taxon>Sphingobacteriia</taxon>
        <taxon>Sphingobacteriales</taxon>
        <taxon>Sphingobacteriaceae</taxon>
        <taxon>Hufsiella</taxon>
    </lineage>
</organism>
<dbReference type="InterPro" id="IPR038670">
    <property type="entry name" value="HslJ-like_sf"/>
</dbReference>
<sequence>MKAIRLLLPIVVFISSCKVLSGTGEQPVLEGTHWRLIALNQKPVEPSEQAFLEFKEGKASGKAACNSFSSEYELKRSHVKLGPIMSTKMFCDGLMDQENQIVQNLQKVTRFEIRYGLLYLYESNNLLMTYKR</sequence>
<feature type="domain" description="DUF306" evidence="2">
    <location>
        <begin position="29"/>
        <end position="129"/>
    </location>
</feature>
<dbReference type="PANTHER" id="PTHR35535">
    <property type="entry name" value="HEAT SHOCK PROTEIN HSLJ"/>
    <property type="match status" value="1"/>
</dbReference>
<protein>
    <submittedName>
        <fullName evidence="3">META domain-containing protein</fullName>
    </submittedName>
</protein>
<accession>A0A7K1XWP3</accession>
<gene>
    <name evidence="3" type="ORF">GS398_08815</name>
</gene>
<name>A0A7K1XWP3_9SPHI</name>
<evidence type="ECO:0000256" key="1">
    <source>
        <dbReference type="SAM" id="SignalP"/>
    </source>
</evidence>
<evidence type="ECO:0000313" key="4">
    <source>
        <dbReference type="Proteomes" id="UP000451233"/>
    </source>
</evidence>
<feature type="signal peptide" evidence="1">
    <location>
        <begin position="1"/>
        <end position="21"/>
    </location>
</feature>
<dbReference type="Proteomes" id="UP000451233">
    <property type="component" value="Unassembled WGS sequence"/>
</dbReference>
<comment type="caution">
    <text evidence="3">The sequence shown here is derived from an EMBL/GenBank/DDBJ whole genome shotgun (WGS) entry which is preliminary data.</text>
</comment>
<dbReference type="EMBL" id="WVHS01000002">
    <property type="protein sequence ID" value="MXV15401.1"/>
    <property type="molecule type" value="Genomic_DNA"/>
</dbReference>
<keyword evidence="4" id="KW-1185">Reference proteome</keyword>
<dbReference type="Pfam" id="PF03724">
    <property type="entry name" value="META"/>
    <property type="match status" value="1"/>
</dbReference>
<dbReference type="InterPro" id="IPR053147">
    <property type="entry name" value="Hsp_HslJ-like"/>
</dbReference>
<dbReference type="PANTHER" id="PTHR35535:SF1">
    <property type="entry name" value="HEAT SHOCK PROTEIN HSLJ"/>
    <property type="match status" value="1"/>
</dbReference>
<proteinExistence type="predicted"/>
<dbReference type="Gene3D" id="2.40.128.270">
    <property type="match status" value="1"/>
</dbReference>
<dbReference type="InterPro" id="IPR005184">
    <property type="entry name" value="DUF306_Meta_HslJ"/>
</dbReference>
<dbReference type="PROSITE" id="PS51257">
    <property type="entry name" value="PROKAR_LIPOPROTEIN"/>
    <property type="match status" value="1"/>
</dbReference>
<feature type="chain" id="PRO_5029479357" evidence="1">
    <location>
        <begin position="22"/>
        <end position="132"/>
    </location>
</feature>
<evidence type="ECO:0000259" key="2">
    <source>
        <dbReference type="Pfam" id="PF03724"/>
    </source>
</evidence>
<evidence type="ECO:0000313" key="3">
    <source>
        <dbReference type="EMBL" id="MXV15401.1"/>
    </source>
</evidence>
<dbReference type="AlphaFoldDB" id="A0A7K1XWP3"/>
<keyword evidence="1" id="KW-0732">Signal</keyword>